<dbReference type="Proteomes" id="UP001139011">
    <property type="component" value="Unassembled WGS sequence"/>
</dbReference>
<dbReference type="SUPFAM" id="SSF46458">
    <property type="entry name" value="Globin-like"/>
    <property type="match status" value="1"/>
</dbReference>
<dbReference type="Gene3D" id="1.10.490.20">
    <property type="entry name" value="Phycocyanins"/>
    <property type="match status" value="1"/>
</dbReference>
<dbReference type="InterPro" id="IPR009050">
    <property type="entry name" value="Globin-like_sf"/>
</dbReference>
<sequence>MTQVPVDDIVNSVVKKMYEDYPELLDKYGEKGKRKAIEDNHHHMKHLETAYELENPVFFTDYASWLNGILEKFGMSADLLIYNFDEIDKILGDMNPDDRITAYRTYLDEGIKVLRKKA</sequence>
<proteinExistence type="inferred from homology"/>
<protein>
    <submittedName>
        <fullName evidence="4">Uncharacterized protein</fullName>
    </submittedName>
</protein>
<name>A0A9X2BFB0_9BACL</name>
<dbReference type="AlphaFoldDB" id="A0A9X2BFB0"/>
<reference evidence="4" key="1">
    <citation type="submission" date="2021-09" db="EMBL/GenBank/DDBJ databases">
        <title>Genome analysis of Fictibacillus sp. KIGAM418 isolated from marine sediment.</title>
        <authorList>
            <person name="Seo M.-J."/>
            <person name="Cho E.-S."/>
            <person name="Hwang C.Y."/>
        </authorList>
    </citation>
    <scope>NUCLEOTIDE SEQUENCE</scope>
    <source>
        <strain evidence="4">KIGAM418</strain>
    </source>
</reference>
<keyword evidence="2" id="KW-0157">Chromophore</keyword>
<accession>A0A9X2BFB0</accession>
<gene>
    <name evidence="4" type="ORF">LCY76_01310</name>
</gene>
<keyword evidence="3" id="KW-0089">Bile pigment</keyword>
<keyword evidence="5" id="KW-1185">Reference proteome</keyword>
<dbReference type="RefSeq" id="WP_248251143.1">
    <property type="nucleotide sequence ID" value="NZ_JAIWJX010000002.1"/>
</dbReference>
<comment type="similarity">
    <text evidence="1">Belongs to the phycobiliprotein family.</text>
</comment>
<evidence type="ECO:0000256" key="2">
    <source>
        <dbReference type="ARBA" id="ARBA00022991"/>
    </source>
</evidence>
<dbReference type="InterPro" id="IPR038719">
    <property type="entry name" value="Phycobilisome_asu/bsu_sf"/>
</dbReference>
<comment type="caution">
    <text evidence="4">The sequence shown here is derived from an EMBL/GenBank/DDBJ whole genome shotgun (WGS) entry which is preliminary data.</text>
</comment>
<dbReference type="EMBL" id="JAIWJX010000002">
    <property type="protein sequence ID" value="MCK6255283.1"/>
    <property type="molecule type" value="Genomic_DNA"/>
</dbReference>
<evidence type="ECO:0000313" key="4">
    <source>
        <dbReference type="EMBL" id="MCK6255283.1"/>
    </source>
</evidence>
<organism evidence="4 5">
    <name type="scientific">Fictibacillus marinisediminis</name>
    <dbReference type="NCBI Taxonomy" id="2878389"/>
    <lineage>
        <taxon>Bacteria</taxon>
        <taxon>Bacillati</taxon>
        <taxon>Bacillota</taxon>
        <taxon>Bacilli</taxon>
        <taxon>Bacillales</taxon>
        <taxon>Fictibacillaceae</taxon>
        <taxon>Fictibacillus</taxon>
    </lineage>
</organism>
<evidence type="ECO:0000256" key="1">
    <source>
        <dbReference type="ARBA" id="ARBA00008182"/>
    </source>
</evidence>
<evidence type="ECO:0000313" key="5">
    <source>
        <dbReference type="Proteomes" id="UP001139011"/>
    </source>
</evidence>
<evidence type="ECO:0000256" key="3">
    <source>
        <dbReference type="ARBA" id="ARBA00023307"/>
    </source>
</evidence>